<dbReference type="InterPro" id="IPR018973">
    <property type="entry name" value="MZB"/>
</dbReference>
<dbReference type="Proteomes" id="UP000249081">
    <property type="component" value="Unassembled WGS sequence"/>
</dbReference>
<organism evidence="2 3">
    <name type="scientific">Shackletoniella antarctica</name>
    <dbReference type="NCBI Taxonomy" id="268115"/>
    <lineage>
        <taxon>Bacteria</taxon>
        <taxon>Bacillati</taxon>
        <taxon>Cyanobacteriota</taxon>
        <taxon>Cyanophyceae</taxon>
        <taxon>Oculatellales</taxon>
        <taxon>Oculatellaceae</taxon>
        <taxon>Shackletoniella</taxon>
    </lineage>
</organism>
<reference evidence="2 3" key="2">
    <citation type="submission" date="2018-06" db="EMBL/GenBank/DDBJ databases">
        <title>Metagenomic assembly of (sub)arctic Cyanobacteria and their associated microbiome from non-axenic cultures.</title>
        <authorList>
            <person name="Baurain D."/>
        </authorList>
    </citation>
    <scope>NUCLEOTIDE SEQUENCE [LARGE SCALE GENOMIC DNA]</scope>
    <source>
        <strain evidence="2">ULC041bin1</strain>
    </source>
</reference>
<sequence length="637" mass="70933">MSQPNKTPNNAKKASGELRQSQMLTTFGPGSMVDLPARSVIISGLSYWKGDKPYIREDRLKYKVGKSLNLPDGHDIKLFGPPSKTSDPKAPLSGVDALVFPTWFLAQIDRTIERGGKSYRTRPLISWNSVKGGARFEGKSVQAVPVRFVQACTNGHLSDINWNAFVHNDFQAKCRGQLWLDEAGSGNDFEEIFVRCEQCSSLRPLSQAKITDSKVLGACEGLRPWLGPRGKEPCRRHRVTDTGEIIATDQPEYNRLLVRSASNAYFSQILSVISMPDKDAALKQAVDRFYEEDLQYTEDIADVTKELRKAKFADLVEFGAEAVWAEIKRRKAGLSAPDKSIKQVELEALLACPDEKGKEAPSTDKIFEGYTRKPSSLALKWRPLIDKVVLVHRLREVLALIGFTRFEAAQTNIEGEIDDLAIGVRRATLDFEPNWVPAIENLGEGVFISFNKEQVERWQQRQNVIDRAKSLNRGFSKWAENRGIPQDKANFPGEAYIMLHSLSHLLITAVSLECGYASSAIRERIYAFPDIGYGILLHTGTSGSEGTLGGLVEVGRRIEYHLSRALEQGRLCSNDPVCAQHKPDNVQEDRFLQGAACHGCLLIAETSCERRNEMLDRALVTSTVEGLGAEFFPDGLC</sequence>
<reference evidence="3" key="1">
    <citation type="submission" date="2018-04" db="EMBL/GenBank/DDBJ databases">
        <authorList>
            <person name="Cornet L."/>
        </authorList>
    </citation>
    <scope>NUCLEOTIDE SEQUENCE [LARGE SCALE GENOMIC DNA]</scope>
</reference>
<evidence type="ECO:0000313" key="2">
    <source>
        <dbReference type="EMBL" id="PZO42018.1"/>
    </source>
</evidence>
<dbReference type="InterPro" id="IPR047721">
    <property type="entry name" value="DrmB"/>
</dbReference>
<accession>A0A2W4YG15</accession>
<evidence type="ECO:0000259" key="1">
    <source>
        <dbReference type="Pfam" id="PF09369"/>
    </source>
</evidence>
<proteinExistence type="predicted"/>
<evidence type="ECO:0000313" key="3">
    <source>
        <dbReference type="Proteomes" id="UP000249081"/>
    </source>
</evidence>
<dbReference type="EMBL" id="QBMN01000055">
    <property type="protein sequence ID" value="PZO42018.1"/>
    <property type="molecule type" value="Genomic_DNA"/>
</dbReference>
<feature type="domain" description="MrfA-like Zn-binding" evidence="1">
    <location>
        <begin position="502"/>
        <end position="601"/>
    </location>
</feature>
<protein>
    <recommendedName>
        <fullName evidence="1">MrfA-like Zn-binding domain-containing protein</fullName>
    </recommendedName>
</protein>
<dbReference type="Pfam" id="PF09369">
    <property type="entry name" value="MZB"/>
    <property type="match status" value="1"/>
</dbReference>
<comment type="caution">
    <text evidence="2">The sequence shown here is derived from an EMBL/GenBank/DDBJ whole genome shotgun (WGS) entry which is preliminary data.</text>
</comment>
<name>A0A2W4YG15_9CYAN</name>
<dbReference type="NCBIfam" id="NF038324">
    <property type="entry name" value="DrmB_fam"/>
    <property type="match status" value="1"/>
</dbReference>
<gene>
    <name evidence="2" type="ORF">DCF17_09705</name>
</gene>
<dbReference type="AlphaFoldDB" id="A0A2W4YG15"/>